<dbReference type="Proteomes" id="UP000247233">
    <property type="component" value="Unassembled WGS sequence"/>
</dbReference>
<proteinExistence type="predicted"/>
<protein>
    <submittedName>
        <fullName evidence="1">Class I glutamine amidotransferase-like protein</fullName>
    </submittedName>
</protein>
<dbReference type="EMBL" id="MSFL01000025">
    <property type="protein sequence ID" value="PWY73010.1"/>
    <property type="molecule type" value="Genomic_DNA"/>
</dbReference>
<dbReference type="STRING" id="1448321.A0A317VM83"/>
<dbReference type="GeneID" id="37061813"/>
<dbReference type="SUPFAM" id="SSF52317">
    <property type="entry name" value="Class I glutamine amidotransferase-like"/>
    <property type="match status" value="1"/>
</dbReference>
<keyword evidence="2" id="KW-1185">Reference proteome</keyword>
<dbReference type="InterPro" id="IPR052158">
    <property type="entry name" value="INH-QAR"/>
</dbReference>
<evidence type="ECO:0000313" key="1">
    <source>
        <dbReference type="EMBL" id="PWY73010.1"/>
    </source>
</evidence>
<reference evidence="1 2" key="1">
    <citation type="submission" date="2016-12" db="EMBL/GenBank/DDBJ databases">
        <title>The genomes of Aspergillus section Nigri reveals drivers in fungal speciation.</title>
        <authorList>
            <consortium name="DOE Joint Genome Institute"/>
            <person name="Vesth T.C."/>
            <person name="Nybo J."/>
            <person name="Theobald S."/>
            <person name="Brandl J."/>
            <person name="Frisvad J.C."/>
            <person name="Nielsen K.F."/>
            <person name="Lyhne E.K."/>
            <person name="Kogle M.E."/>
            <person name="Kuo A."/>
            <person name="Riley R."/>
            <person name="Clum A."/>
            <person name="Nolan M."/>
            <person name="Lipzen A."/>
            <person name="Salamov A."/>
            <person name="Henrissat B."/>
            <person name="Wiebenga A."/>
            <person name="De Vries R.P."/>
            <person name="Grigoriev I.V."/>
            <person name="Mortensen U.H."/>
            <person name="Andersen M.R."/>
            <person name="Baker S.E."/>
        </authorList>
    </citation>
    <scope>NUCLEOTIDE SEQUENCE [LARGE SCALE GENOMIC DNA]</scope>
    <source>
        <strain evidence="1 2">CBS 117.55</strain>
    </source>
</reference>
<dbReference type="RefSeq" id="XP_025396664.1">
    <property type="nucleotide sequence ID" value="XM_025539576.1"/>
</dbReference>
<dbReference type="VEuPathDB" id="FungiDB:BO70DRAFT_297644"/>
<dbReference type="Gene3D" id="3.40.50.880">
    <property type="match status" value="1"/>
</dbReference>
<accession>A0A317VM83</accession>
<dbReference type="OrthoDB" id="5424793at2759"/>
<comment type="caution">
    <text evidence="1">The sequence shown here is derived from an EMBL/GenBank/DDBJ whole genome shotgun (WGS) entry which is preliminary data.</text>
</comment>
<dbReference type="GO" id="GO:0016740">
    <property type="term" value="F:transferase activity"/>
    <property type="evidence" value="ECO:0007669"/>
    <property type="project" value="UniProtKB-KW"/>
</dbReference>
<organism evidence="1 2">
    <name type="scientific">Aspergillus heteromorphus CBS 117.55</name>
    <dbReference type="NCBI Taxonomy" id="1448321"/>
    <lineage>
        <taxon>Eukaryota</taxon>
        <taxon>Fungi</taxon>
        <taxon>Dikarya</taxon>
        <taxon>Ascomycota</taxon>
        <taxon>Pezizomycotina</taxon>
        <taxon>Eurotiomycetes</taxon>
        <taxon>Eurotiomycetidae</taxon>
        <taxon>Eurotiales</taxon>
        <taxon>Aspergillaceae</taxon>
        <taxon>Aspergillus</taxon>
        <taxon>Aspergillus subgen. Circumdati</taxon>
    </lineage>
</organism>
<gene>
    <name evidence="1" type="ORF">BO70DRAFT_297644</name>
</gene>
<dbReference type="PANTHER" id="PTHR43130">
    <property type="entry name" value="ARAC-FAMILY TRANSCRIPTIONAL REGULATOR"/>
    <property type="match status" value="1"/>
</dbReference>
<sequence length="227" mass="24612">MSSPVDLRNPGRPIHVGVVLLNTVTEQLDVAPVGFFSSIGCDFVKDLPPIAISEELRAQALEFIFHWVNEDGSTPAALTGNMKVTPTDSFATCPPLDIVVIGASKLGYEASSVEKEFLRKCYADCAALLCVCGGFEPVLASGLLEGKVATAPRLFYPGLKQMAPGTEWVDKRWVQDTKIWTTGALLNGLDMVAAFGRETWGGEGSLVEHMIRAGFFPTRDVDYKDEL</sequence>
<dbReference type="PANTHER" id="PTHR43130:SF7">
    <property type="entry name" value="DJ-1_PFPI DOMAIN-CONTAINING PROTEIN"/>
    <property type="match status" value="1"/>
</dbReference>
<name>A0A317VM83_9EURO</name>
<evidence type="ECO:0000313" key="2">
    <source>
        <dbReference type="Proteomes" id="UP000247233"/>
    </source>
</evidence>
<keyword evidence="1" id="KW-0315">Glutamine amidotransferase</keyword>
<dbReference type="AlphaFoldDB" id="A0A317VM83"/>
<keyword evidence="1" id="KW-0808">Transferase</keyword>
<dbReference type="InterPro" id="IPR029062">
    <property type="entry name" value="Class_I_gatase-like"/>
</dbReference>